<dbReference type="EMBL" id="CAJNOM010001564">
    <property type="protein sequence ID" value="CAF1612752.1"/>
    <property type="molecule type" value="Genomic_DNA"/>
</dbReference>
<keyword evidence="2" id="KW-0732">Signal</keyword>
<reference evidence="3" key="1">
    <citation type="submission" date="2021-02" db="EMBL/GenBank/DDBJ databases">
        <authorList>
            <person name="Nowell W R."/>
        </authorList>
    </citation>
    <scope>NUCLEOTIDE SEQUENCE</scope>
</reference>
<proteinExistence type="predicted"/>
<accession>A0A815KI23</accession>
<evidence type="ECO:0000313" key="6">
    <source>
        <dbReference type="Proteomes" id="UP000663877"/>
    </source>
</evidence>
<sequence>MVCVPCIFVGLAIVIWCKYLEPYVKPIYERLCQYYPPLRVVGNQMGVWAGKVEKFGEKIGIRMPQSCPIPKKNKDAAKCPVAGNNKLYPDLKTATTTDDMDVHQRPVPSAPSHE</sequence>
<name>A0A815KI23_9BILA</name>
<protein>
    <submittedName>
        <fullName evidence="3">Uncharacterized protein</fullName>
    </submittedName>
</protein>
<evidence type="ECO:0000313" key="3">
    <source>
        <dbReference type="EMBL" id="CAF1396539.1"/>
    </source>
</evidence>
<evidence type="ECO:0000313" key="4">
    <source>
        <dbReference type="EMBL" id="CAF1612752.1"/>
    </source>
</evidence>
<feature type="region of interest" description="Disordered" evidence="1">
    <location>
        <begin position="94"/>
        <end position="114"/>
    </location>
</feature>
<feature type="chain" id="PRO_5036228024" evidence="2">
    <location>
        <begin position="18"/>
        <end position="114"/>
    </location>
</feature>
<dbReference type="AlphaFoldDB" id="A0A815KI23"/>
<organism evidence="3 6">
    <name type="scientific">Adineta steineri</name>
    <dbReference type="NCBI Taxonomy" id="433720"/>
    <lineage>
        <taxon>Eukaryota</taxon>
        <taxon>Metazoa</taxon>
        <taxon>Spiralia</taxon>
        <taxon>Gnathifera</taxon>
        <taxon>Rotifera</taxon>
        <taxon>Eurotatoria</taxon>
        <taxon>Bdelloidea</taxon>
        <taxon>Adinetida</taxon>
        <taxon>Adinetidae</taxon>
        <taxon>Adineta</taxon>
    </lineage>
</organism>
<evidence type="ECO:0000313" key="5">
    <source>
        <dbReference type="Proteomes" id="UP000663832"/>
    </source>
</evidence>
<gene>
    <name evidence="3" type="ORF">BJG266_LOCUS37411</name>
    <name evidence="4" type="ORF">QVE165_LOCUS54316</name>
</gene>
<keyword evidence="5" id="KW-1185">Reference proteome</keyword>
<dbReference type="Proteomes" id="UP000663877">
    <property type="component" value="Unassembled WGS sequence"/>
</dbReference>
<evidence type="ECO:0000256" key="2">
    <source>
        <dbReference type="SAM" id="SignalP"/>
    </source>
</evidence>
<feature type="signal peptide" evidence="2">
    <location>
        <begin position="1"/>
        <end position="17"/>
    </location>
</feature>
<evidence type="ECO:0000256" key="1">
    <source>
        <dbReference type="SAM" id="MobiDB-lite"/>
    </source>
</evidence>
<dbReference type="Proteomes" id="UP000663832">
    <property type="component" value="Unassembled WGS sequence"/>
</dbReference>
<dbReference type="OrthoDB" id="9970354at2759"/>
<dbReference type="EMBL" id="CAJNOI010001236">
    <property type="protein sequence ID" value="CAF1396539.1"/>
    <property type="molecule type" value="Genomic_DNA"/>
</dbReference>
<comment type="caution">
    <text evidence="3">The sequence shown here is derived from an EMBL/GenBank/DDBJ whole genome shotgun (WGS) entry which is preliminary data.</text>
</comment>